<dbReference type="PANTHER" id="PTHR16128">
    <property type="entry name" value="FAD/NAD(P)-BINDING OXIDOREDUCTASE FAMILY PROTEIN"/>
    <property type="match status" value="1"/>
</dbReference>
<name>A0A6F8TZE5_9GAMM</name>
<dbReference type="Gene3D" id="3.50.50.60">
    <property type="entry name" value="FAD/NAD(P)-binding domain"/>
    <property type="match status" value="1"/>
</dbReference>
<evidence type="ECO:0000259" key="1">
    <source>
        <dbReference type="Pfam" id="PF01593"/>
    </source>
</evidence>
<dbReference type="GO" id="GO:0016491">
    <property type="term" value="F:oxidoreductase activity"/>
    <property type="evidence" value="ECO:0007669"/>
    <property type="project" value="InterPro"/>
</dbReference>
<dbReference type="InterPro" id="IPR002937">
    <property type="entry name" value="Amino_oxidase"/>
</dbReference>
<dbReference type="Proteomes" id="UP000502259">
    <property type="component" value="Chromosome"/>
</dbReference>
<dbReference type="Pfam" id="PF01593">
    <property type="entry name" value="Amino_oxidase"/>
    <property type="match status" value="1"/>
</dbReference>
<evidence type="ECO:0000313" key="2">
    <source>
        <dbReference type="EMBL" id="BCB06256.1"/>
    </source>
</evidence>
<sequence>MLEPLPESLPLSGVHSVAVIGAGLSGLACGQQLANQGVKVALFDKARGPGGRMSSKRRPSATLDLGAQAFTVRDQRFANKVAEWQAAGCVARWPTACYQASASGWQTHSDAQLRYTGTPRMSALTRHLADTLNALPNASITFQTHIATLDKTAAGWQLHDTRGSSHGPFDVVVISAPPPQSKALLAAWEPTLAAACEAKPQRGCWAGWVIFEKPLSPMAEVDAAWHTVHTQHPALRLASRNHTKPGREHQPESISLLAQLDWSDAHIESDSDSVAQQLLAAFVSLLPNDAELPNVIDLGAHRWRYAQPAQAGHQAYLYSTSGLALCGDSFKGSRVEDAWLSGDELGKALLGRSV</sequence>
<dbReference type="EMBL" id="AP022843">
    <property type="protein sequence ID" value="BCB06256.1"/>
    <property type="molecule type" value="Genomic_DNA"/>
</dbReference>
<keyword evidence="3" id="KW-1185">Reference proteome</keyword>
<accession>A0A6F8TZE5</accession>
<organism evidence="2 3">
    <name type="scientific">Halomonas hydrothermalis</name>
    <dbReference type="NCBI Taxonomy" id="115561"/>
    <lineage>
        <taxon>Bacteria</taxon>
        <taxon>Pseudomonadati</taxon>
        <taxon>Pseudomonadota</taxon>
        <taxon>Gammaproteobacteria</taxon>
        <taxon>Oceanospirillales</taxon>
        <taxon>Halomonadaceae</taxon>
        <taxon>Halomonas</taxon>
    </lineage>
</organism>
<dbReference type="PRINTS" id="PR00419">
    <property type="entry name" value="ADXRDTASE"/>
</dbReference>
<dbReference type="AlphaFoldDB" id="A0A6F8TZE5"/>
<dbReference type="RefSeq" id="WP_172419579.1">
    <property type="nucleotide sequence ID" value="NZ_AP022843.1"/>
</dbReference>
<dbReference type="PANTHER" id="PTHR16128:SF5">
    <property type="entry name" value="FAD_NAD(P)-BINDING OXIDOREDUCTASE FAMILY PROTEIN"/>
    <property type="match status" value="1"/>
</dbReference>
<dbReference type="InterPro" id="IPR036188">
    <property type="entry name" value="FAD/NAD-bd_sf"/>
</dbReference>
<dbReference type="Gene3D" id="3.90.660.10">
    <property type="match status" value="1"/>
</dbReference>
<protein>
    <submittedName>
        <fullName evidence="2">FAD-dependent oxidoreductase</fullName>
    </submittedName>
</protein>
<dbReference type="Pfam" id="PF13450">
    <property type="entry name" value="NAD_binding_8"/>
    <property type="match status" value="1"/>
</dbReference>
<feature type="domain" description="Amine oxidase" evidence="1">
    <location>
        <begin position="117"/>
        <end position="342"/>
    </location>
</feature>
<dbReference type="SUPFAM" id="SSF51905">
    <property type="entry name" value="FAD/NAD(P)-binding domain"/>
    <property type="match status" value="1"/>
</dbReference>
<evidence type="ECO:0000313" key="3">
    <source>
        <dbReference type="Proteomes" id="UP000502259"/>
    </source>
</evidence>
<proteinExistence type="predicted"/>
<gene>
    <name evidence="2" type="ORF">HHSLTHF2_01460</name>
</gene>
<reference evidence="2 3" key="1">
    <citation type="submission" date="2020-03" db="EMBL/GenBank/DDBJ databases">
        <title>Complete Genome Sequence of Halomonas hydrothermalis Strain Slthf2, Halophilic Bacterium Isolated from Deep-Sea Hydrothermal-Vent Environments.</title>
        <authorList>
            <person name="Takeyama N."/>
            <person name="Huang M."/>
            <person name="Sato K."/>
            <person name="Galipon J."/>
            <person name="Arakawa K."/>
        </authorList>
    </citation>
    <scope>NUCLEOTIDE SEQUENCE [LARGE SCALE GENOMIC DNA]</scope>
    <source>
        <strain evidence="2 3">Slthf2</strain>
    </source>
</reference>